<dbReference type="InterPro" id="IPR009061">
    <property type="entry name" value="DNA-bd_dom_put_sf"/>
</dbReference>
<dbReference type="InterPro" id="IPR047057">
    <property type="entry name" value="MerR_fam"/>
</dbReference>
<dbReference type="Pfam" id="PF13411">
    <property type="entry name" value="MerR_1"/>
    <property type="match status" value="1"/>
</dbReference>
<dbReference type="SUPFAM" id="SSF46955">
    <property type="entry name" value="Putative DNA-binding domain"/>
    <property type="match status" value="1"/>
</dbReference>
<dbReference type="InterPro" id="IPR000551">
    <property type="entry name" value="MerR-type_HTH_dom"/>
</dbReference>
<organism evidence="3 4">
    <name type="scientific">Paracerasibacillus soli</name>
    <dbReference type="NCBI Taxonomy" id="480284"/>
    <lineage>
        <taxon>Bacteria</taxon>
        <taxon>Bacillati</taxon>
        <taxon>Bacillota</taxon>
        <taxon>Bacilli</taxon>
        <taxon>Bacillales</taxon>
        <taxon>Bacillaceae</taxon>
        <taxon>Paracerasibacillus</taxon>
    </lineage>
</organism>
<gene>
    <name evidence="3" type="ORF">RWD45_01030</name>
</gene>
<evidence type="ECO:0000259" key="2">
    <source>
        <dbReference type="PROSITE" id="PS50937"/>
    </source>
</evidence>
<keyword evidence="1" id="KW-0238">DNA-binding</keyword>
<comment type="caution">
    <text evidence="3">The sequence shown here is derived from an EMBL/GenBank/DDBJ whole genome shotgun (WGS) entry which is preliminary data.</text>
</comment>
<sequence length="140" mass="16540">MLVKEFALKYHVTSDTVRYYEKEGLLQPQRLENGYRFYDEQCEKSIKYIMVLKQMGFSLQEIQQLLQLGNSPITEACNRMSTTLFENKVMHIKQKIDFFTSALEVLQVVLELTSEGRYSENQSRIDNLVDHMYQKLVDVK</sequence>
<accession>A0ABU5CMA7</accession>
<dbReference type="RefSeq" id="WP_320378291.1">
    <property type="nucleotide sequence ID" value="NZ_JAWDIQ010000001.1"/>
</dbReference>
<dbReference type="SMART" id="SM00422">
    <property type="entry name" value="HTH_MERR"/>
    <property type="match status" value="1"/>
</dbReference>
<feature type="domain" description="HTH merR-type" evidence="2">
    <location>
        <begin position="1"/>
        <end position="68"/>
    </location>
</feature>
<reference evidence="3 4" key="1">
    <citation type="submission" date="2023-10" db="EMBL/GenBank/DDBJ databases">
        <title>Virgibacillus soli CC-YMP-6 genome.</title>
        <authorList>
            <person name="Miliotis G."/>
            <person name="Sengupta P."/>
            <person name="Hameed A."/>
            <person name="Chuvochina M."/>
            <person name="Mcdonagh F."/>
            <person name="Simpson A.C."/>
            <person name="Singh N.K."/>
            <person name="Rekha P.D."/>
            <person name="Raman K."/>
            <person name="Hugenholtz P."/>
            <person name="Venkateswaran K."/>
        </authorList>
    </citation>
    <scope>NUCLEOTIDE SEQUENCE [LARGE SCALE GENOMIC DNA]</scope>
    <source>
        <strain evidence="3 4">CC-YMP-6</strain>
    </source>
</reference>
<dbReference type="PANTHER" id="PTHR30204:SF97">
    <property type="entry name" value="MERR FAMILY REGULATORY PROTEIN"/>
    <property type="match status" value="1"/>
</dbReference>
<protein>
    <submittedName>
        <fullName evidence="3">MerR family transcriptional regulator</fullName>
    </submittedName>
</protein>
<dbReference type="PANTHER" id="PTHR30204">
    <property type="entry name" value="REDOX-CYCLING DRUG-SENSING TRANSCRIPTIONAL ACTIVATOR SOXR"/>
    <property type="match status" value="1"/>
</dbReference>
<dbReference type="EMBL" id="JAWDIQ010000001">
    <property type="protein sequence ID" value="MDY0407476.1"/>
    <property type="molecule type" value="Genomic_DNA"/>
</dbReference>
<evidence type="ECO:0000313" key="4">
    <source>
        <dbReference type="Proteomes" id="UP001275315"/>
    </source>
</evidence>
<dbReference type="PROSITE" id="PS50937">
    <property type="entry name" value="HTH_MERR_2"/>
    <property type="match status" value="1"/>
</dbReference>
<dbReference type="Gene3D" id="1.10.1660.10">
    <property type="match status" value="1"/>
</dbReference>
<dbReference type="CDD" id="cd00592">
    <property type="entry name" value="HTH_MerR-like"/>
    <property type="match status" value="1"/>
</dbReference>
<evidence type="ECO:0000313" key="3">
    <source>
        <dbReference type="EMBL" id="MDY0407476.1"/>
    </source>
</evidence>
<name>A0ABU5CMA7_9BACI</name>
<evidence type="ECO:0000256" key="1">
    <source>
        <dbReference type="ARBA" id="ARBA00023125"/>
    </source>
</evidence>
<proteinExistence type="predicted"/>
<dbReference type="Proteomes" id="UP001275315">
    <property type="component" value="Unassembled WGS sequence"/>
</dbReference>
<keyword evidence="4" id="KW-1185">Reference proteome</keyword>